<dbReference type="PANTHER" id="PTHR33845:SF1">
    <property type="entry name" value="C2H2-TYPE DOMAIN-CONTAINING PROTEIN"/>
    <property type="match status" value="1"/>
</dbReference>
<evidence type="ECO:0000313" key="1">
    <source>
        <dbReference type="EMBL" id="CAH3016319.1"/>
    </source>
</evidence>
<feature type="non-terminal residue" evidence="1">
    <location>
        <position position="1"/>
    </location>
</feature>
<accession>A0ABN8LGW1</accession>
<dbReference type="Proteomes" id="UP001159427">
    <property type="component" value="Unassembled WGS sequence"/>
</dbReference>
<dbReference type="PANTHER" id="PTHR33845">
    <property type="entry name" value="C2H2-TYPE DOMAIN-CONTAINING PROTEIN"/>
    <property type="match status" value="1"/>
</dbReference>
<sequence>LYRKTKEEALVSIKSCIYTPVPESHTKNDPAWSLGRWQAMNSDSSFDDESPENESDVLQVYNEALSNIASLSGKTVEPLTFRLNSEWEEATKKEKELCIEQVNEACRAVCDQAPSRSLKIQILSIYATRFPAQYLKKIHEPFEKLSDRQIKRARSHAKIVGVGLSVEKPLRHRVKIDLVKLDHFLSFVNQPYFYQDVAYGTRTLKLDSGEELLMPNVIRIVARSTMIEQYLKHCSEDHFEPLSRSTLFRILQSCCSREFSTAEELQDHIHFGEHDMKVSPESMYDRLKRDWAAKFLSVTLESKLSFTAEEATGSEQLQEEPCGLGWALQKPRGGGARFSENVKSYLTAKFDLGEDTGRKADPTQVAADMRVARNTDGERKFQRSEWLTKSQIQGFFSRLAASKRRTNKQELEDDDDHDDSFDEDEVAYLAEKERHMEVEEVVSKIGLVHPITHDGYDICELAKLDALSNLTVPKLKAICVNLDLPFKAKDVKTTLINKLKAAVKECECHK</sequence>
<protein>
    <submittedName>
        <fullName evidence="1">Uncharacterized protein</fullName>
    </submittedName>
</protein>
<reference evidence="1 2" key="1">
    <citation type="submission" date="2022-05" db="EMBL/GenBank/DDBJ databases">
        <authorList>
            <consortium name="Genoscope - CEA"/>
            <person name="William W."/>
        </authorList>
    </citation>
    <scope>NUCLEOTIDE SEQUENCE [LARGE SCALE GENOMIC DNA]</scope>
</reference>
<evidence type="ECO:0000313" key="2">
    <source>
        <dbReference type="Proteomes" id="UP001159427"/>
    </source>
</evidence>
<name>A0ABN8LGW1_9CNID</name>
<keyword evidence="2" id="KW-1185">Reference proteome</keyword>
<dbReference type="EMBL" id="CALNXI010000039">
    <property type="protein sequence ID" value="CAH3016319.1"/>
    <property type="molecule type" value="Genomic_DNA"/>
</dbReference>
<organism evidence="1 2">
    <name type="scientific">Porites evermanni</name>
    <dbReference type="NCBI Taxonomy" id="104178"/>
    <lineage>
        <taxon>Eukaryota</taxon>
        <taxon>Metazoa</taxon>
        <taxon>Cnidaria</taxon>
        <taxon>Anthozoa</taxon>
        <taxon>Hexacorallia</taxon>
        <taxon>Scleractinia</taxon>
        <taxon>Fungiina</taxon>
        <taxon>Poritidae</taxon>
        <taxon>Porites</taxon>
    </lineage>
</organism>
<gene>
    <name evidence="1" type="ORF">PEVE_00028130</name>
</gene>
<comment type="caution">
    <text evidence="1">The sequence shown here is derived from an EMBL/GenBank/DDBJ whole genome shotgun (WGS) entry which is preliminary data.</text>
</comment>
<proteinExistence type="predicted"/>